<dbReference type="InterPro" id="IPR000531">
    <property type="entry name" value="Beta-barrel_TonB"/>
</dbReference>
<dbReference type="GO" id="GO:0044718">
    <property type="term" value="P:siderophore transmembrane transport"/>
    <property type="evidence" value="ECO:0007669"/>
    <property type="project" value="TreeGrafter"/>
</dbReference>
<evidence type="ECO:0000256" key="5">
    <source>
        <dbReference type="ARBA" id="ARBA00022729"/>
    </source>
</evidence>
<keyword evidence="8 16" id="KW-0675">Receptor</keyword>
<keyword evidence="5 13" id="KW-0732">Signal</keyword>
<feature type="chain" id="PRO_5032984426" evidence="13">
    <location>
        <begin position="34"/>
        <end position="774"/>
    </location>
</feature>
<evidence type="ECO:0000256" key="10">
    <source>
        <dbReference type="PROSITE-ProRule" id="PRU01360"/>
    </source>
</evidence>
<dbReference type="EMBL" id="CP054140">
    <property type="protein sequence ID" value="QQG65656.1"/>
    <property type="molecule type" value="Genomic_DNA"/>
</dbReference>
<dbReference type="Gene3D" id="2.40.170.20">
    <property type="entry name" value="TonB-dependent receptor, beta-barrel domain"/>
    <property type="match status" value="1"/>
</dbReference>
<dbReference type="CDD" id="cd01347">
    <property type="entry name" value="ligand_gated_channel"/>
    <property type="match status" value="1"/>
</dbReference>
<name>A0A7T5VD80_9BACT</name>
<dbReference type="InterPro" id="IPR039426">
    <property type="entry name" value="TonB-dep_rcpt-like"/>
</dbReference>
<organism evidence="16 17">
    <name type="scientific">Desulfobulbus oligotrophicus</name>
    <dbReference type="NCBI Taxonomy" id="1909699"/>
    <lineage>
        <taxon>Bacteria</taxon>
        <taxon>Pseudomonadati</taxon>
        <taxon>Thermodesulfobacteriota</taxon>
        <taxon>Desulfobulbia</taxon>
        <taxon>Desulfobulbales</taxon>
        <taxon>Desulfobulbaceae</taxon>
        <taxon>Desulfobulbus</taxon>
    </lineage>
</organism>
<dbReference type="PANTHER" id="PTHR30069">
    <property type="entry name" value="TONB-DEPENDENT OUTER MEMBRANE RECEPTOR"/>
    <property type="match status" value="1"/>
</dbReference>
<keyword evidence="4 10" id="KW-0812">Transmembrane</keyword>
<evidence type="ECO:0000313" key="16">
    <source>
        <dbReference type="EMBL" id="QQG65656.1"/>
    </source>
</evidence>
<feature type="region of interest" description="Disordered" evidence="12">
    <location>
        <begin position="33"/>
        <end position="74"/>
    </location>
</feature>
<keyword evidence="9 10" id="KW-0998">Cell outer membrane</keyword>
<reference evidence="16 17" key="1">
    <citation type="submission" date="2020-05" db="EMBL/GenBank/DDBJ databases">
        <title>Complete genome of Desulfobulbus oligotrophicus.</title>
        <authorList>
            <person name="Podar M."/>
        </authorList>
    </citation>
    <scope>NUCLEOTIDE SEQUENCE [LARGE SCALE GENOMIC DNA]</scope>
    <source>
        <strain evidence="16 17">Prop6</strain>
    </source>
</reference>
<protein>
    <submittedName>
        <fullName evidence="16">TonB-dependent receptor</fullName>
    </submittedName>
</protein>
<dbReference type="InterPro" id="IPR037066">
    <property type="entry name" value="Plug_dom_sf"/>
</dbReference>
<proteinExistence type="inferred from homology"/>
<evidence type="ECO:0000256" key="1">
    <source>
        <dbReference type="ARBA" id="ARBA00004571"/>
    </source>
</evidence>
<feature type="domain" description="TonB-dependent receptor-like beta-barrel" evidence="14">
    <location>
        <begin position="256"/>
        <end position="747"/>
    </location>
</feature>
<accession>A0A7T5VD80</accession>
<evidence type="ECO:0000256" key="9">
    <source>
        <dbReference type="ARBA" id="ARBA00023237"/>
    </source>
</evidence>
<feature type="compositionally biased region" description="Basic and acidic residues" evidence="12">
    <location>
        <begin position="37"/>
        <end position="48"/>
    </location>
</feature>
<evidence type="ECO:0000313" key="17">
    <source>
        <dbReference type="Proteomes" id="UP000596092"/>
    </source>
</evidence>
<dbReference type="PANTHER" id="PTHR30069:SF29">
    <property type="entry name" value="HEMOGLOBIN AND HEMOGLOBIN-HAPTOGLOBIN-BINDING PROTEIN 1-RELATED"/>
    <property type="match status" value="1"/>
</dbReference>
<dbReference type="GO" id="GO:0015344">
    <property type="term" value="F:siderophore uptake transmembrane transporter activity"/>
    <property type="evidence" value="ECO:0007669"/>
    <property type="project" value="TreeGrafter"/>
</dbReference>
<dbReference type="SUPFAM" id="SSF56935">
    <property type="entry name" value="Porins"/>
    <property type="match status" value="1"/>
</dbReference>
<evidence type="ECO:0000256" key="12">
    <source>
        <dbReference type="SAM" id="MobiDB-lite"/>
    </source>
</evidence>
<evidence type="ECO:0000259" key="15">
    <source>
        <dbReference type="Pfam" id="PF07715"/>
    </source>
</evidence>
<dbReference type="Gene3D" id="2.170.130.10">
    <property type="entry name" value="TonB-dependent receptor, plug domain"/>
    <property type="match status" value="1"/>
</dbReference>
<keyword evidence="3 10" id="KW-1134">Transmembrane beta strand</keyword>
<evidence type="ECO:0000256" key="3">
    <source>
        <dbReference type="ARBA" id="ARBA00022452"/>
    </source>
</evidence>
<keyword evidence="7 10" id="KW-0472">Membrane</keyword>
<dbReference type="InterPro" id="IPR012910">
    <property type="entry name" value="Plug_dom"/>
</dbReference>
<evidence type="ECO:0000256" key="7">
    <source>
        <dbReference type="ARBA" id="ARBA00023136"/>
    </source>
</evidence>
<dbReference type="Proteomes" id="UP000596092">
    <property type="component" value="Chromosome"/>
</dbReference>
<sequence length="774" mass="85442">MHPLHAYPLKPFLLAFPVTVLLTVAGMPTETNAAEDAPVKLESAETKPRQGQTTPGEASAQPDTAPDPEKTTETLREVSITATRTEREIFDVPSSIAVIGPKQLAHEPQATIAEQLRDIPGVQVNDGGIGGGAKRVSIRGESGSRVLVLIDGMKISEQKSMDGSMIMIDPLNIERIEVIKGPASVLYGSEAIGGVVNVITKKGGTRPVQGTLATTYNSATNSLTPYASLYGSYNGFSYRVSGDYTDADDKRGADGKLPNTGYMEKNWSAYLDYAWEKGRVGAGYDHYWSSNSIPGVVTTETTTNTITAGMGSLNVTGPATVGIDLDLPKWKRDRVYAFAEFDEISEALKKIKLTPFMQWTHKDFTNTISLDYDAGAPSPMPPPGGRFLFEQTMEQDIWTRNKQTSHGLNLQTDWMLGASHYVIAGMDYLYDDLDASTETTMDMLLRMRPNSNNPFIPWVEVPAQTYTNYIYKGSQKTLAAYVQDEWLITPDWTATIGLRATWIDSKLSDTNDPALDERSTTDSHVVGSAGLVYSGFEDWRLRGTYSQGYRYPSLNQLYIGTSHGNSGYNYPDPNLQPEKSNNFELGARYDANGFVGDFGVFYSMADDYIAMKSLPNTFDNQFTNMDSAITYGAELILSYTFEPWELTPYVSGAYLHRRYDQGENGGKTSDTGDPHWTGRAGLKYEHRYSSRFSVYADAFGRFSSRAKEKIDDDTTDYQAGWGTANLALGARFGEERNVFVDLGLNNLFDKRYTPAKSSVEDAGFNAVVRVGMEF</sequence>
<comment type="similarity">
    <text evidence="10 11">Belongs to the TonB-dependent receptor family.</text>
</comment>
<dbReference type="AlphaFoldDB" id="A0A7T5VD80"/>
<dbReference type="GO" id="GO:0009279">
    <property type="term" value="C:cell outer membrane"/>
    <property type="evidence" value="ECO:0007669"/>
    <property type="project" value="UniProtKB-SubCell"/>
</dbReference>
<dbReference type="InterPro" id="IPR036942">
    <property type="entry name" value="Beta-barrel_TonB_sf"/>
</dbReference>
<feature type="domain" description="TonB-dependent receptor plug" evidence="15">
    <location>
        <begin position="90"/>
        <end position="195"/>
    </location>
</feature>
<evidence type="ECO:0000256" key="8">
    <source>
        <dbReference type="ARBA" id="ARBA00023170"/>
    </source>
</evidence>
<evidence type="ECO:0000256" key="13">
    <source>
        <dbReference type="SAM" id="SignalP"/>
    </source>
</evidence>
<gene>
    <name evidence="16" type="ORF">HP555_07140</name>
</gene>
<keyword evidence="17" id="KW-1185">Reference proteome</keyword>
<evidence type="ECO:0000256" key="11">
    <source>
        <dbReference type="RuleBase" id="RU003357"/>
    </source>
</evidence>
<evidence type="ECO:0000256" key="4">
    <source>
        <dbReference type="ARBA" id="ARBA00022692"/>
    </source>
</evidence>
<evidence type="ECO:0000256" key="6">
    <source>
        <dbReference type="ARBA" id="ARBA00023077"/>
    </source>
</evidence>
<keyword evidence="6 11" id="KW-0798">TonB box</keyword>
<evidence type="ECO:0000256" key="2">
    <source>
        <dbReference type="ARBA" id="ARBA00022448"/>
    </source>
</evidence>
<dbReference type="RefSeq" id="WP_199260986.1">
    <property type="nucleotide sequence ID" value="NZ_CP054140.1"/>
</dbReference>
<dbReference type="PROSITE" id="PS52016">
    <property type="entry name" value="TONB_DEPENDENT_REC_3"/>
    <property type="match status" value="1"/>
</dbReference>
<keyword evidence="2 10" id="KW-0813">Transport</keyword>
<comment type="subcellular location">
    <subcellularLocation>
        <location evidence="1 10">Cell outer membrane</location>
        <topology evidence="1 10">Multi-pass membrane protein</topology>
    </subcellularLocation>
</comment>
<dbReference type="KEGG" id="dog:HP555_07140"/>
<dbReference type="Pfam" id="PF00593">
    <property type="entry name" value="TonB_dep_Rec_b-barrel"/>
    <property type="match status" value="1"/>
</dbReference>
<dbReference type="Pfam" id="PF07715">
    <property type="entry name" value="Plug"/>
    <property type="match status" value="1"/>
</dbReference>
<feature type="signal peptide" evidence="13">
    <location>
        <begin position="1"/>
        <end position="33"/>
    </location>
</feature>
<evidence type="ECO:0000259" key="14">
    <source>
        <dbReference type="Pfam" id="PF00593"/>
    </source>
</evidence>